<comment type="similarity">
    <text evidence="1 4">Belongs to the prolyl-tRNA editing family. YbaK/EbsC subfamily.</text>
</comment>
<dbReference type="AlphaFoldDB" id="A0A510V7H4"/>
<dbReference type="PANTHER" id="PTHR30411">
    <property type="entry name" value="CYTOPLASMIC PROTEIN"/>
    <property type="match status" value="1"/>
</dbReference>
<dbReference type="InterPro" id="IPR036754">
    <property type="entry name" value="YbaK/aa-tRNA-synt-asso_dom_sf"/>
</dbReference>
<reference evidence="6 7" key="1">
    <citation type="submission" date="2019-07" db="EMBL/GenBank/DDBJ databases">
        <title>Whole genome shotgun sequence of Cellulomonas xylanilytica NBRC 101102.</title>
        <authorList>
            <person name="Hosoyama A."/>
            <person name="Uohara A."/>
            <person name="Ohji S."/>
            <person name="Ichikawa N."/>
        </authorList>
    </citation>
    <scope>NUCLEOTIDE SEQUENCE [LARGE SCALE GENOMIC DNA]</scope>
    <source>
        <strain evidence="6 7">NBRC 101102</strain>
    </source>
</reference>
<dbReference type="SUPFAM" id="SSF55826">
    <property type="entry name" value="YbaK/ProRS associated domain"/>
    <property type="match status" value="1"/>
</dbReference>
<dbReference type="GO" id="GO:0016829">
    <property type="term" value="F:lyase activity"/>
    <property type="evidence" value="ECO:0007669"/>
    <property type="project" value="UniProtKB-KW"/>
</dbReference>
<dbReference type="PIRSF" id="PIRSF006181">
    <property type="entry name" value="EbsC_YbaK"/>
    <property type="match status" value="1"/>
</dbReference>
<gene>
    <name evidence="6" type="ORF">CXY01_33240</name>
</gene>
<evidence type="ECO:0000256" key="3">
    <source>
        <dbReference type="ARBA" id="ARBA00023239"/>
    </source>
</evidence>
<name>A0A510V7H4_9CELL</name>
<evidence type="ECO:0000256" key="2">
    <source>
        <dbReference type="ARBA" id="ARBA00022917"/>
    </source>
</evidence>
<dbReference type="Proteomes" id="UP000321118">
    <property type="component" value="Unassembled WGS sequence"/>
</dbReference>
<keyword evidence="3 4" id="KW-0456">Lyase</keyword>
<evidence type="ECO:0000313" key="6">
    <source>
        <dbReference type="EMBL" id="GEK22804.1"/>
    </source>
</evidence>
<dbReference type="Gene3D" id="3.90.960.10">
    <property type="entry name" value="YbaK/aminoacyl-tRNA synthetase-associated domain"/>
    <property type="match status" value="1"/>
</dbReference>
<dbReference type="EC" id="4.2.-.-" evidence="4"/>
<dbReference type="InterPro" id="IPR007214">
    <property type="entry name" value="YbaK/aa-tRNA-synth-assoc-dom"/>
</dbReference>
<evidence type="ECO:0000256" key="1">
    <source>
        <dbReference type="ARBA" id="ARBA00009798"/>
    </source>
</evidence>
<sequence length="191" mass="19625">MPSLHPGRPRTVSGRTLIRPYRGSVAKKEHASAGTPALVALVAAGIEHTAHAYSHDPASTLGYGLEAAAALGVPPEQVFKTLMTVVDGTLTVAVVPVTGQLDLKALAHAVGGKKAAMAPKPDAERATGYVVGGISPLGQRSAHPTVVDETAWLFDTVLVSGGRRGLDVELSPDDLVRLTSATVADIARSDA</sequence>
<organism evidence="6 7">
    <name type="scientific">Cellulomonas xylanilytica</name>
    <dbReference type="NCBI Taxonomy" id="233583"/>
    <lineage>
        <taxon>Bacteria</taxon>
        <taxon>Bacillati</taxon>
        <taxon>Actinomycetota</taxon>
        <taxon>Actinomycetes</taxon>
        <taxon>Micrococcales</taxon>
        <taxon>Cellulomonadaceae</taxon>
        <taxon>Cellulomonas</taxon>
    </lineage>
</organism>
<dbReference type="CDD" id="cd00002">
    <property type="entry name" value="YbaK_deacylase"/>
    <property type="match status" value="1"/>
</dbReference>
<dbReference type="GO" id="GO:0006412">
    <property type="term" value="P:translation"/>
    <property type="evidence" value="ECO:0007669"/>
    <property type="project" value="UniProtKB-KW"/>
</dbReference>
<dbReference type="NCBIfam" id="TIGR00011">
    <property type="entry name" value="YbaK_EbsC"/>
    <property type="match status" value="1"/>
</dbReference>
<feature type="domain" description="YbaK/aminoacyl-tRNA synthetase-associated" evidence="5">
    <location>
        <begin position="66"/>
        <end position="178"/>
    </location>
</feature>
<dbReference type="InterPro" id="IPR004369">
    <property type="entry name" value="Prolyl-tRNA_editing_YbaK/EbsC"/>
</dbReference>
<dbReference type="GO" id="GO:0002161">
    <property type="term" value="F:aminoacyl-tRNA deacylase activity"/>
    <property type="evidence" value="ECO:0007669"/>
    <property type="project" value="InterPro"/>
</dbReference>
<proteinExistence type="inferred from homology"/>
<keyword evidence="2 4" id="KW-0648">Protein biosynthesis</keyword>
<protein>
    <recommendedName>
        <fullName evidence="4">Cys-tRNA(Pro)/Cys-tRNA(Cys) deacylase</fullName>
        <ecNumber evidence="4">4.2.-.-</ecNumber>
    </recommendedName>
</protein>
<dbReference type="Pfam" id="PF04073">
    <property type="entry name" value="tRNA_edit"/>
    <property type="match status" value="1"/>
</dbReference>
<keyword evidence="7" id="KW-1185">Reference proteome</keyword>
<evidence type="ECO:0000256" key="4">
    <source>
        <dbReference type="PIRNR" id="PIRNR006181"/>
    </source>
</evidence>
<evidence type="ECO:0000313" key="7">
    <source>
        <dbReference type="Proteomes" id="UP000321118"/>
    </source>
</evidence>
<dbReference type="PANTHER" id="PTHR30411:SF0">
    <property type="entry name" value="CYS-TRNA(PRO)_CYS-TRNA(CYS) DEACYLASE YBAK"/>
    <property type="match status" value="1"/>
</dbReference>
<dbReference type="EMBL" id="BJUB01000011">
    <property type="protein sequence ID" value="GEK22804.1"/>
    <property type="molecule type" value="Genomic_DNA"/>
</dbReference>
<evidence type="ECO:0000259" key="5">
    <source>
        <dbReference type="Pfam" id="PF04073"/>
    </source>
</evidence>
<comment type="caution">
    <text evidence="6">The sequence shown here is derived from an EMBL/GenBank/DDBJ whole genome shotgun (WGS) entry which is preliminary data.</text>
</comment>
<accession>A0A510V7H4</accession>